<accession>A0A1G4KDP2</accession>
<dbReference type="PANTHER" id="PTHR10281">
    <property type="entry name" value="MEMBRANE-ASSOCIATED PROGESTERONE RECEPTOR COMPONENT-RELATED"/>
    <property type="match status" value="1"/>
</dbReference>
<dbReference type="PANTHER" id="PTHR10281:SF114">
    <property type="entry name" value="AER144CP"/>
    <property type="match status" value="1"/>
</dbReference>
<dbReference type="SUPFAM" id="SSF55856">
    <property type="entry name" value="Cytochrome b5-like heme/steroid binding domain"/>
    <property type="match status" value="1"/>
</dbReference>
<proteinExistence type="inferred from homology"/>
<dbReference type="InterPro" id="IPR036400">
    <property type="entry name" value="Cyt_B5-like_heme/steroid_sf"/>
</dbReference>
<evidence type="ECO:0000256" key="1">
    <source>
        <dbReference type="ARBA" id="ARBA00038357"/>
    </source>
</evidence>
<sequence>MDQKHDGMARNVAGEDDEQSIRFSVLDVLRMAAGLVLLIAVMLKFGTGSFFPRFSAKNTSSSTHEQVPGPYWATKSLPLLFSASELAHFSGRAPNVPILLGIKSHVFDVSSRASMYGPRGPYSKFAGCDCSRVFSHSMWDVRGMRESCSASLDALSGPELERVDEWLRFFERKYPLIGYMREPHETHGEMPVSV</sequence>
<comment type="similarity">
    <text evidence="1">Belongs to the cytochrome b5 family. MAPR subfamily.</text>
</comment>
<dbReference type="InterPro" id="IPR001199">
    <property type="entry name" value="Cyt_B5-like_heme/steroid-bd"/>
</dbReference>
<dbReference type="Proteomes" id="UP000191024">
    <property type="component" value="Chromosome H"/>
</dbReference>
<organism evidence="4 5">
    <name type="scientific">Lachancea mirantina</name>
    <dbReference type="NCBI Taxonomy" id="1230905"/>
    <lineage>
        <taxon>Eukaryota</taxon>
        <taxon>Fungi</taxon>
        <taxon>Dikarya</taxon>
        <taxon>Ascomycota</taxon>
        <taxon>Saccharomycotina</taxon>
        <taxon>Saccharomycetes</taxon>
        <taxon>Saccharomycetales</taxon>
        <taxon>Saccharomycetaceae</taxon>
        <taxon>Lachancea</taxon>
    </lineage>
</organism>
<keyword evidence="5" id="KW-1185">Reference proteome</keyword>
<evidence type="ECO:0000313" key="4">
    <source>
        <dbReference type="EMBL" id="SCV02598.1"/>
    </source>
</evidence>
<feature type="domain" description="Cytochrome b5 heme-binding" evidence="3">
    <location>
        <begin position="81"/>
        <end position="181"/>
    </location>
</feature>
<evidence type="ECO:0000256" key="2">
    <source>
        <dbReference type="SAM" id="Phobius"/>
    </source>
</evidence>
<dbReference type="EMBL" id="LT598468">
    <property type="protein sequence ID" value="SCV02598.1"/>
    <property type="molecule type" value="Genomic_DNA"/>
</dbReference>
<feature type="transmembrane region" description="Helical" evidence="2">
    <location>
        <begin position="28"/>
        <end position="47"/>
    </location>
</feature>
<gene>
    <name evidence="4" type="ORF">LAMI_0H00980G</name>
</gene>
<dbReference type="GO" id="GO:0016020">
    <property type="term" value="C:membrane"/>
    <property type="evidence" value="ECO:0007669"/>
    <property type="project" value="TreeGrafter"/>
</dbReference>
<dbReference type="OrthoDB" id="10257697at2759"/>
<evidence type="ECO:0000313" key="5">
    <source>
        <dbReference type="Proteomes" id="UP000191024"/>
    </source>
</evidence>
<keyword evidence="2" id="KW-1133">Transmembrane helix</keyword>
<dbReference type="SMART" id="SM01117">
    <property type="entry name" value="Cyt-b5"/>
    <property type="match status" value="1"/>
</dbReference>
<dbReference type="Pfam" id="PF00173">
    <property type="entry name" value="Cyt-b5"/>
    <property type="match status" value="1"/>
</dbReference>
<evidence type="ECO:0000259" key="3">
    <source>
        <dbReference type="SMART" id="SM01117"/>
    </source>
</evidence>
<dbReference type="Gene3D" id="3.10.120.10">
    <property type="entry name" value="Cytochrome b5-like heme/steroid binding domain"/>
    <property type="match status" value="1"/>
</dbReference>
<protein>
    <submittedName>
        <fullName evidence="4">LAMI_0H00980g1_1</fullName>
    </submittedName>
</protein>
<dbReference type="STRING" id="1230905.A0A1G4KDP2"/>
<keyword evidence="2" id="KW-0812">Transmembrane</keyword>
<name>A0A1G4KDP2_9SACH</name>
<dbReference type="GO" id="GO:0012505">
    <property type="term" value="C:endomembrane system"/>
    <property type="evidence" value="ECO:0007669"/>
    <property type="project" value="TreeGrafter"/>
</dbReference>
<dbReference type="InterPro" id="IPR050577">
    <property type="entry name" value="MAPR/NEUFC/NENF-like"/>
</dbReference>
<reference evidence="5" key="1">
    <citation type="submission" date="2016-03" db="EMBL/GenBank/DDBJ databases">
        <authorList>
            <person name="Devillers H."/>
        </authorList>
    </citation>
    <scope>NUCLEOTIDE SEQUENCE [LARGE SCALE GENOMIC DNA]</scope>
</reference>
<dbReference type="AlphaFoldDB" id="A0A1G4KDP2"/>
<keyword evidence="2" id="KW-0472">Membrane</keyword>